<reference evidence="7" key="1">
    <citation type="journal article" date="2008" name="Nat. Genet.">
        <title>The Pristionchus pacificus genome provides a unique perspective on nematode lifestyle and parasitism.</title>
        <authorList>
            <person name="Dieterich C."/>
            <person name="Clifton S.W."/>
            <person name="Schuster L.N."/>
            <person name="Chinwalla A."/>
            <person name="Delehaunty K."/>
            <person name="Dinkelacker I."/>
            <person name="Fulton L."/>
            <person name="Fulton R."/>
            <person name="Godfrey J."/>
            <person name="Minx P."/>
            <person name="Mitreva M."/>
            <person name="Roeseler W."/>
            <person name="Tian H."/>
            <person name="Witte H."/>
            <person name="Yang S.P."/>
            <person name="Wilson R.K."/>
            <person name="Sommer R.J."/>
        </authorList>
    </citation>
    <scope>NUCLEOTIDE SEQUENCE [LARGE SCALE GENOMIC DNA]</scope>
    <source>
        <strain evidence="7">PS312</strain>
    </source>
</reference>
<dbReference type="InterPro" id="IPR000387">
    <property type="entry name" value="Tyr_Pase_dom"/>
</dbReference>
<evidence type="ECO:0000259" key="4">
    <source>
        <dbReference type="PROSITE" id="PS50054"/>
    </source>
</evidence>
<dbReference type="PROSITE" id="PS50054">
    <property type="entry name" value="TYR_PHOSPHATASE_DUAL"/>
    <property type="match status" value="1"/>
</dbReference>
<dbReference type="PANTHER" id="PTHR10367">
    <property type="entry name" value="MRNA-CAPPING ENZYME"/>
    <property type="match status" value="1"/>
</dbReference>
<keyword evidence="2" id="KW-0904">Protein phosphatase</keyword>
<dbReference type="PANTHER" id="PTHR10367:SF9">
    <property type="entry name" value="DUAL-SPECIFICITY PHOSPHATASE 11 (RNA_RNP COMPLEX 1-INTERACTING)"/>
    <property type="match status" value="1"/>
</dbReference>
<dbReference type="FunFam" id="3.90.190.10:FF:000214">
    <property type="entry name" value="Probable tyrosine-protein phosphatase F54C8.4"/>
    <property type="match status" value="1"/>
</dbReference>
<keyword evidence="7" id="KW-1185">Reference proteome</keyword>
<feature type="domain" description="Tyrosine-protein phosphatase" evidence="4">
    <location>
        <begin position="95"/>
        <end position="245"/>
    </location>
</feature>
<gene>
    <name evidence="6" type="primary">WBGene00117842</name>
</gene>
<evidence type="ECO:0000313" key="6">
    <source>
        <dbReference type="EnsemblMetazoa" id="PPA28288.1"/>
    </source>
</evidence>
<feature type="domain" description="Tyrosine specific protein phosphatases" evidence="5">
    <location>
        <begin position="165"/>
        <end position="234"/>
    </location>
</feature>
<dbReference type="InterPro" id="IPR029021">
    <property type="entry name" value="Prot-tyrosine_phosphatase-like"/>
</dbReference>
<dbReference type="GO" id="GO:0004721">
    <property type="term" value="F:phosphoprotein phosphatase activity"/>
    <property type="evidence" value="ECO:0007669"/>
    <property type="project" value="UniProtKB-KW"/>
</dbReference>
<organism evidence="6 7">
    <name type="scientific">Pristionchus pacificus</name>
    <name type="common">Parasitic nematode worm</name>
    <dbReference type="NCBI Taxonomy" id="54126"/>
    <lineage>
        <taxon>Eukaryota</taxon>
        <taxon>Metazoa</taxon>
        <taxon>Ecdysozoa</taxon>
        <taxon>Nematoda</taxon>
        <taxon>Chromadorea</taxon>
        <taxon>Rhabditida</taxon>
        <taxon>Rhabditina</taxon>
        <taxon>Diplogasteromorpha</taxon>
        <taxon>Diplogasteroidea</taxon>
        <taxon>Neodiplogasteridae</taxon>
        <taxon>Pristionchus</taxon>
    </lineage>
</organism>
<feature type="compositionally biased region" description="Basic and acidic residues" evidence="3">
    <location>
        <begin position="235"/>
        <end position="257"/>
    </location>
</feature>
<sequence length="295" mass="34376">MSNPYKLDRRSGASDDSKSESRHDSEDRRQGYTDRRHHRDRRSNGEADEHKGTYRGRGNGQGRRYPDRWANYDPIGKEMTGTRFVAFKCPLDESYFHKDVHPDEFFDIHTLVGYARDAQRRLGMVIDLTNTTKYYDSRIWYDYDVEYKKLFCPGHEVNGRDDLVEKFNSYVDEFIEKNKDNDKLIGVHCTHGLNRTGYMMCRYVIDRMNWTADEAIKVFEECRGHGIERDQYKKTLREAQRRRDQARNGKSEEDTKVVTDSTAPPSDAVPPPPRFDDDDASEAPPASSLPPPPTF</sequence>
<dbReference type="InterPro" id="IPR016130">
    <property type="entry name" value="Tyr_Pase_AS"/>
</dbReference>
<dbReference type="PROSITE" id="PS50056">
    <property type="entry name" value="TYR_PHOSPHATASE_2"/>
    <property type="match status" value="1"/>
</dbReference>
<evidence type="ECO:0000259" key="5">
    <source>
        <dbReference type="PROSITE" id="PS50056"/>
    </source>
</evidence>
<evidence type="ECO:0008006" key="8">
    <source>
        <dbReference type="Google" id="ProtNLM"/>
    </source>
</evidence>
<reference evidence="6" key="2">
    <citation type="submission" date="2022-06" db="UniProtKB">
        <authorList>
            <consortium name="EnsemblMetazoa"/>
        </authorList>
    </citation>
    <scope>IDENTIFICATION</scope>
    <source>
        <strain evidence="6">PS312</strain>
    </source>
</reference>
<protein>
    <recommendedName>
        <fullName evidence="8">RNA/RNP complex-1-interacting phosphatase</fullName>
    </recommendedName>
</protein>
<name>A0A8R1UGV1_PRIPA</name>
<evidence type="ECO:0000256" key="3">
    <source>
        <dbReference type="SAM" id="MobiDB-lite"/>
    </source>
</evidence>
<proteinExistence type="predicted"/>
<feature type="region of interest" description="Disordered" evidence="3">
    <location>
        <begin position="1"/>
        <end position="69"/>
    </location>
</feature>
<dbReference type="EnsemblMetazoa" id="PPA28288.1">
    <property type="protein sequence ID" value="PPA28288.1"/>
    <property type="gene ID" value="WBGene00117842"/>
</dbReference>
<keyword evidence="1" id="KW-0378">Hydrolase</keyword>
<dbReference type="SUPFAM" id="SSF52799">
    <property type="entry name" value="(Phosphotyrosine protein) phosphatases II"/>
    <property type="match status" value="1"/>
</dbReference>
<dbReference type="Pfam" id="PF00782">
    <property type="entry name" value="DSPc"/>
    <property type="match status" value="1"/>
</dbReference>
<evidence type="ECO:0000256" key="2">
    <source>
        <dbReference type="ARBA" id="ARBA00022912"/>
    </source>
</evidence>
<feature type="compositionally biased region" description="Basic and acidic residues" evidence="3">
    <location>
        <begin position="1"/>
        <end position="34"/>
    </location>
</feature>
<dbReference type="InterPro" id="IPR000340">
    <property type="entry name" value="Dual-sp_phosphatase_cat-dom"/>
</dbReference>
<dbReference type="PROSITE" id="PS00383">
    <property type="entry name" value="TYR_PHOSPHATASE_1"/>
    <property type="match status" value="1"/>
</dbReference>
<dbReference type="SMART" id="SM00195">
    <property type="entry name" value="DSPc"/>
    <property type="match status" value="1"/>
</dbReference>
<dbReference type="GO" id="GO:0004651">
    <property type="term" value="F:polynucleotide 5'-phosphatase activity"/>
    <property type="evidence" value="ECO:0000318"/>
    <property type="project" value="GO_Central"/>
</dbReference>
<dbReference type="Proteomes" id="UP000005239">
    <property type="component" value="Unassembled WGS sequence"/>
</dbReference>
<dbReference type="Gene3D" id="3.90.190.10">
    <property type="entry name" value="Protein tyrosine phosphatase superfamily"/>
    <property type="match status" value="1"/>
</dbReference>
<feature type="compositionally biased region" description="Basic and acidic residues" evidence="3">
    <location>
        <begin position="42"/>
        <end position="52"/>
    </location>
</feature>
<accession>A0A8R1UGV1</accession>
<dbReference type="GO" id="GO:0050355">
    <property type="term" value="F:inorganic triphosphate phosphatase activity"/>
    <property type="evidence" value="ECO:0007669"/>
    <property type="project" value="EnsemblMetazoa"/>
</dbReference>
<feature type="region of interest" description="Disordered" evidence="3">
    <location>
        <begin position="235"/>
        <end position="295"/>
    </location>
</feature>
<dbReference type="InterPro" id="IPR051029">
    <property type="entry name" value="mRNA_Capping_Enz/RNA_Phosphat"/>
</dbReference>
<dbReference type="AlphaFoldDB" id="A0A8R1UGV1"/>
<evidence type="ECO:0000256" key="1">
    <source>
        <dbReference type="ARBA" id="ARBA00022801"/>
    </source>
</evidence>
<dbReference type="InterPro" id="IPR020422">
    <property type="entry name" value="TYR_PHOSPHATASE_DUAL_dom"/>
</dbReference>
<evidence type="ECO:0000313" key="7">
    <source>
        <dbReference type="Proteomes" id="UP000005239"/>
    </source>
</evidence>